<proteinExistence type="predicted"/>
<comment type="caution">
    <text evidence="3">The sequence shown here is derived from an EMBL/GenBank/DDBJ whole genome shotgun (WGS) entry which is preliminary data.</text>
</comment>
<keyword evidence="1" id="KW-0732">Signal</keyword>
<feature type="signal peptide" evidence="1">
    <location>
        <begin position="1"/>
        <end position="20"/>
    </location>
</feature>
<dbReference type="AlphaFoldDB" id="A0A846QVA1"/>
<evidence type="ECO:0000256" key="1">
    <source>
        <dbReference type="SAM" id="SignalP"/>
    </source>
</evidence>
<dbReference type="Pfam" id="PF21347">
    <property type="entry name" value="DUF3108_like"/>
    <property type="match status" value="1"/>
</dbReference>
<accession>A0A846QVA1</accession>
<evidence type="ECO:0000313" key="3">
    <source>
        <dbReference type="EMBL" id="NJB72856.1"/>
    </source>
</evidence>
<evidence type="ECO:0000313" key="4">
    <source>
        <dbReference type="Proteomes" id="UP000590442"/>
    </source>
</evidence>
<protein>
    <recommendedName>
        <fullName evidence="2">DUF3108 domain-containing protein</fullName>
    </recommendedName>
</protein>
<keyword evidence="4" id="KW-1185">Reference proteome</keyword>
<reference evidence="3 4" key="1">
    <citation type="submission" date="2020-03" db="EMBL/GenBank/DDBJ databases">
        <title>Genomic Encyclopedia of Type Strains, Phase IV (KMG-IV): sequencing the most valuable type-strain genomes for metagenomic binning, comparative biology and taxonomic classification.</title>
        <authorList>
            <person name="Goeker M."/>
        </authorList>
    </citation>
    <scope>NUCLEOTIDE SEQUENCE [LARGE SCALE GENOMIC DNA]</scope>
    <source>
        <strain evidence="3 4">DSM 29762</strain>
    </source>
</reference>
<dbReference type="InterPro" id="IPR049279">
    <property type="entry name" value="DUF3108-like"/>
</dbReference>
<dbReference type="RefSeq" id="WP_167966456.1">
    <property type="nucleotide sequence ID" value="NZ_JAATJJ010000003.1"/>
</dbReference>
<dbReference type="Gene3D" id="2.40.360.20">
    <property type="match status" value="1"/>
</dbReference>
<evidence type="ECO:0000259" key="2">
    <source>
        <dbReference type="Pfam" id="PF21347"/>
    </source>
</evidence>
<dbReference type="EMBL" id="JAATJJ010000003">
    <property type="protein sequence ID" value="NJB72856.1"/>
    <property type="molecule type" value="Genomic_DNA"/>
</dbReference>
<feature type="chain" id="PRO_5032283342" description="DUF3108 domain-containing protein" evidence="1">
    <location>
        <begin position="21"/>
        <end position="230"/>
    </location>
</feature>
<name>A0A846QVA1_9FLAO</name>
<dbReference type="Proteomes" id="UP000590442">
    <property type="component" value="Unassembled WGS sequence"/>
</dbReference>
<feature type="domain" description="DUF3108" evidence="2">
    <location>
        <begin position="32"/>
        <end position="225"/>
    </location>
</feature>
<gene>
    <name evidence="3" type="ORF">GGR42_003354</name>
</gene>
<sequence>MKIRITLLVFGLLFSFGVKSQDNCSTYYPLVEGATFQYTNYGKKGKEEGKINYAVTNVSSNGFETKATMNMNLMDEKGKEIYTTDYGFTCSDNIVKIDYHSLISEQTLTQFKDMEMEVTGTDIELPNSLGVDQELEDANVAIKIDMGGINMNMNIDTVNRKVEKKESVTTPAGTFDCYVIYSENKTKMTMMNKTFPNRVWLAEGVGMVKQESYNQNGKLMSSSVLTQFSK</sequence>
<organism evidence="3 4">
    <name type="scientific">Saonia flava</name>
    <dbReference type="NCBI Taxonomy" id="523696"/>
    <lineage>
        <taxon>Bacteria</taxon>
        <taxon>Pseudomonadati</taxon>
        <taxon>Bacteroidota</taxon>
        <taxon>Flavobacteriia</taxon>
        <taxon>Flavobacteriales</taxon>
        <taxon>Flavobacteriaceae</taxon>
        <taxon>Saonia</taxon>
    </lineage>
</organism>